<dbReference type="AlphaFoldDB" id="A0A3P7P068"/>
<feature type="region of interest" description="Disordered" evidence="1">
    <location>
        <begin position="66"/>
        <end position="85"/>
    </location>
</feature>
<protein>
    <submittedName>
        <fullName evidence="2">Uncharacterized protein</fullName>
    </submittedName>
</protein>
<feature type="compositionally biased region" description="Polar residues" evidence="1">
    <location>
        <begin position="69"/>
        <end position="80"/>
    </location>
</feature>
<feature type="region of interest" description="Disordered" evidence="1">
    <location>
        <begin position="112"/>
        <end position="132"/>
    </location>
</feature>
<keyword evidence="3" id="KW-1185">Reference proteome</keyword>
<name>A0A3P7P068_DIBLA</name>
<sequence length="132" mass="13935">MLIDANSYEGIVSSAYSSSPGREQLAFATFQLYRFLFAASSSSTAPAGGKSRIHSDTPLFNNIFRRQSRSSTGPGQTSCAPKSAPLDADSMLASMPVFTKPLTLLKPVAAESLSPPALPPHWKASGNPTKGM</sequence>
<organism evidence="2 3">
    <name type="scientific">Dibothriocephalus latus</name>
    <name type="common">Fish tapeworm</name>
    <name type="synonym">Diphyllobothrium latum</name>
    <dbReference type="NCBI Taxonomy" id="60516"/>
    <lineage>
        <taxon>Eukaryota</taxon>
        <taxon>Metazoa</taxon>
        <taxon>Spiralia</taxon>
        <taxon>Lophotrochozoa</taxon>
        <taxon>Platyhelminthes</taxon>
        <taxon>Cestoda</taxon>
        <taxon>Eucestoda</taxon>
        <taxon>Diphyllobothriidea</taxon>
        <taxon>Diphyllobothriidae</taxon>
        <taxon>Dibothriocephalus</taxon>
    </lineage>
</organism>
<evidence type="ECO:0000313" key="2">
    <source>
        <dbReference type="EMBL" id="VDN35741.1"/>
    </source>
</evidence>
<gene>
    <name evidence="2" type="ORF">DILT_LOCUS16856</name>
</gene>
<accession>A0A3P7P068</accession>
<reference evidence="2 3" key="1">
    <citation type="submission" date="2018-11" db="EMBL/GenBank/DDBJ databases">
        <authorList>
            <consortium name="Pathogen Informatics"/>
        </authorList>
    </citation>
    <scope>NUCLEOTIDE SEQUENCE [LARGE SCALE GENOMIC DNA]</scope>
</reference>
<dbReference type="EMBL" id="UYRU01087615">
    <property type="protein sequence ID" value="VDN35741.1"/>
    <property type="molecule type" value="Genomic_DNA"/>
</dbReference>
<evidence type="ECO:0000313" key="3">
    <source>
        <dbReference type="Proteomes" id="UP000281553"/>
    </source>
</evidence>
<dbReference type="Proteomes" id="UP000281553">
    <property type="component" value="Unassembled WGS sequence"/>
</dbReference>
<evidence type="ECO:0000256" key="1">
    <source>
        <dbReference type="SAM" id="MobiDB-lite"/>
    </source>
</evidence>
<proteinExistence type="predicted"/>